<keyword evidence="3" id="KW-1185">Reference proteome</keyword>
<dbReference type="Proteomes" id="UP000562492">
    <property type="component" value="Unassembled WGS sequence"/>
</dbReference>
<organism evidence="2 3">
    <name type="scientific">Comamonas odontotermitis</name>
    <dbReference type="NCBI Taxonomy" id="379895"/>
    <lineage>
        <taxon>Bacteria</taxon>
        <taxon>Pseudomonadati</taxon>
        <taxon>Pseudomonadota</taxon>
        <taxon>Betaproteobacteria</taxon>
        <taxon>Burkholderiales</taxon>
        <taxon>Comamonadaceae</taxon>
        <taxon>Comamonas</taxon>
    </lineage>
</organism>
<evidence type="ECO:0000313" key="3">
    <source>
        <dbReference type="Proteomes" id="UP000562492"/>
    </source>
</evidence>
<reference evidence="2 3" key="1">
    <citation type="submission" date="2020-08" db="EMBL/GenBank/DDBJ databases">
        <title>Functional genomics of gut bacteria from endangered species of beetles.</title>
        <authorList>
            <person name="Carlos-Shanley C."/>
        </authorList>
    </citation>
    <scope>NUCLEOTIDE SEQUENCE [LARGE SCALE GENOMIC DNA]</scope>
    <source>
        <strain evidence="2 3">S00124</strain>
    </source>
</reference>
<evidence type="ECO:0000256" key="1">
    <source>
        <dbReference type="SAM" id="MobiDB-lite"/>
    </source>
</evidence>
<accession>A0ABR6RH29</accession>
<protein>
    <submittedName>
        <fullName evidence="2">Uncharacterized protein</fullName>
    </submittedName>
</protein>
<gene>
    <name evidence="2" type="ORF">HNP33_002531</name>
</gene>
<feature type="region of interest" description="Disordered" evidence="1">
    <location>
        <begin position="1"/>
        <end position="22"/>
    </location>
</feature>
<feature type="compositionally biased region" description="Polar residues" evidence="1">
    <location>
        <begin position="1"/>
        <end position="19"/>
    </location>
</feature>
<evidence type="ECO:0000313" key="2">
    <source>
        <dbReference type="EMBL" id="MBB6578449.1"/>
    </source>
</evidence>
<sequence length="86" mass="9439">MPTNQKPSSNITSLPTSRQDGADLDYQLSNHQLRTAIMNTVNCLRPSLGIGSSMLPPETTNLLNQHLAELQAIERERARIVLSPTA</sequence>
<proteinExistence type="predicted"/>
<name>A0ABR6RH29_9BURK</name>
<dbReference type="EMBL" id="JACHKZ010000015">
    <property type="protein sequence ID" value="MBB6578449.1"/>
    <property type="molecule type" value="Genomic_DNA"/>
</dbReference>
<comment type="caution">
    <text evidence="2">The sequence shown here is derived from an EMBL/GenBank/DDBJ whole genome shotgun (WGS) entry which is preliminary data.</text>
</comment>